<evidence type="ECO:0000313" key="6">
    <source>
        <dbReference type="EMBL" id="KGE14832.1"/>
    </source>
</evidence>
<dbReference type="EMBL" id="JJMU01000022">
    <property type="protein sequence ID" value="KGE14832.1"/>
    <property type="molecule type" value="Genomic_DNA"/>
</dbReference>
<dbReference type="Pfam" id="PF13450">
    <property type="entry name" value="NAD_binding_8"/>
    <property type="match status" value="1"/>
</dbReference>
<evidence type="ECO:0000256" key="1">
    <source>
        <dbReference type="ARBA" id="ARBA00022630"/>
    </source>
</evidence>
<dbReference type="PRINTS" id="PR00420">
    <property type="entry name" value="RNGMNOXGNASE"/>
</dbReference>
<dbReference type="InterPro" id="IPR052206">
    <property type="entry name" value="Retinol_saturase"/>
</dbReference>
<keyword evidence="5" id="KW-0520">NAD</keyword>
<evidence type="ECO:0000256" key="4">
    <source>
        <dbReference type="ARBA" id="ARBA00022857"/>
    </source>
</evidence>
<keyword evidence="3" id="KW-0274">FAD</keyword>
<evidence type="ECO:0000313" key="7">
    <source>
        <dbReference type="Proteomes" id="UP000031802"/>
    </source>
</evidence>
<keyword evidence="1" id="KW-0285">Flavoprotein</keyword>
<dbReference type="eggNOG" id="COG1233">
    <property type="taxonomic scope" value="Bacteria"/>
</dbReference>
<dbReference type="SUPFAM" id="SSF51905">
    <property type="entry name" value="FAD/NAD(P)-binding domain"/>
    <property type="match status" value="1"/>
</dbReference>
<protein>
    <recommendedName>
        <fullName evidence="8">All-trans-retinol 13,14-reductase</fullName>
    </recommendedName>
</protein>
<gene>
    <name evidence="6" type="ORF">DI53_1332</name>
</gene>
<reference evidence="6 7" key="2">
    <citation type="journal article" date="2015" name="PLoS ONE">
        <title>Whole-Genome Optical Mapping and Finished Genome Sequence of Sphingobacterium deserti sp. nov., a New Species Isolated from the Western Desert of China.</title>
        <authorList>
            <person name="Teng C."/>
            <person name="Zhou Z."/>
            <person name="Molnar I."/>
            <person name="Li X."/>
            <person name="Tang R."/>
            <person name="Chen M."/>
            <person name="Wang L."/>
            <person name="Su S."/>
            <person name="Zhang W."/>
            <person name="Lin M."/>
        </authorList>
    </citation>
    <scope>NUCLEOTIDE SEQUENCE [LARGE SCALE GENOMIC DNA]</scope>
    <source>
        <strain evidence="7">ACCC05744</strain>
    </source>
</reference>
<proteinExistence type="predicted"/>
<dbReference type="PANTHER" id="PTHR46091">
    <property type="entry name" value="BLR7054 PROTEIN"/>
    <property type="match status" value="1"/>
</dbReference>
<evidence type="ECO:0000256" key="3">
    <source>
        <dbReference type="ARBA" id="ARBA00022827"/>
    </source>
</evidence>
<name>A0A0B8T1H6_9SPHI</name>
<comment type="caution">
    <text evidence="6">The sequence shown here is derived from an EMBL/GenBank/DDBJ whole genome shotgun (WGS) entry which is preliminary data.</text>
</comment>
<dbReference type="Proteomes" id="UP000031802">
    <property type="component" value="Unassembled WGS sequence"/>
</dbReference>
<evidence type="ECO:0008006" key="8">
    <source>
        <dbReference type="Google" id="ProtNLM"/>
    </source>
</evidence>
<keyword evidence="4" id="KW-0521">NADP</keyword>
<dbReference type="Gene3D" id="3.50.50.60">
    <property type="entry name" value="FAD/NAD(P)-binding domain"/>
    <property type="match status" value="2"/>
</dbReference>
<sequence>MKNNPDQEKYDVVIVGSGLGGLVTAVTLAKEGKRVCVLEKNNQFGGNLQTFARNKKLFDTGVHYIGGLAPGQNLYQYFSYLGIMPHLQIKQMPVVFDHVVFGDTPIRYPIAQGYADFIDALAAYFPSERDTLIQYVEDLQYTCHAFPLYYVEDGEGYKSAVMQQSVKAYMEELTKNETLRAVLIGNNFLYAGDDDKTPFYVHALAVNSYLLSAYRCEVGGSQISKLLVKELRKLGGMAFKREEVLSVELDQGKITSVTTQCGNRINADLFVMNIDPKRALQLIGRSHFRSSYFDRIQNLPVTTSCFSLHLVLKPKELPYQAQNLYYHASIASVWRATRYEQIDWPNMFMLSMTADPAEPDYADTVTILTYMHFDEVKAWEHSFNTVVSPSWRGRSYDEFKENKAQQLLNKAKGFVPGLSESVAQQYISTPLSYRDYIGVHKGNLYGHEKDVNDPLKTFISPKTKIENLYMAGHAVYMHGILGVTVGALETCSAILGKSYLLKKIKAVTNGEIDM</sequence>
<dbReference type="PANTHER" id="PTHR46091:SF3">
    <property type="entry name" value="AMINE OXIDASE DOMAIN-CONTAINING PROTEIN"/>
    <property type="match status" value="1"/>
</dbReference>
<organism evidence="6 7">
    <name type="scientific">Sphingobacterium deserti</name>
    <dbReference type="NCBI Taxonomy" id="1229276"/>
    <lineage>
        <taxon>Bacteria</taxon>
        <taxon>Pseudomonadati</taxon>
        <taxon>Bacteroidota</taxon>
        <taxon>Sphingobacteriia</taxon>
        <taxon>Sphingobacteriales</taxon>
        <taxon>Sphingobacteriaceae</taxon>
        <taxon>Sphingobacterium</taxon>
    </lineage>
</organism>
<dbReference type="STRING" id="1229276.DI53_1332"/>
<evidence type="ECO:0000256" key="5">
    <source>
        <dbReference type="ARBA" id="ARBA00023027"/>
    </source>
</evidence>
<reference evidence="7" key="1">
    <citation type="submission" date="2014-04" db="EMBL/GenBank/DDBJ databases">
        <title>Whole-Genome optical mapping and complete genome sequence of Sphingobacterium deserti sp. nov., a new spaces isolated from desert in the west of China.</title>
        <authorList>
            <person name="Teng C."/>
            <person name="Zhou Z."/>
            <person name="Li X."/>
            <person name="Chen M."/>
            <person name="Lin M."/>
            <person name="Wang L."/>
            <person name="Su S."/>
            <person name="Zhang C."/>
            <person name="Zhang W."/>
        </authorList>
    </citation>
    <scope>NUCLEOTIDE SEQUENCE [LARGE SCALE GENOMIC DNA]</scope>
    <source>
        <strain evidence="7">ACCC05744</strain>
    </source>
</reference>
<dbReference type="OrthoDB" id="9789960at2"/>
<dbReference type="AlphaFoldDB" id="A0A0B8T1H6"/>
<dbReference type="RefSeq" id="WP_037496918.1">
    <property type="nucleotide sequence ID" value="NZ_JJMU01000022.1"/>
</dbReference>
<dbReference type="PATRIC" id="fig|1229276.3.peg.1377"/>
<accession>A0A0B8T1H6</accession>
<evidence type="ECO:0000256" key="2">
    <source>
        <dbReference type="ARBA" id="ARBA00022729"/>
    </source>
</evidence>
<keyword evidence="2" id="KW-0732">Signal</keyword>
<keyword evidence="7" id="KW-1185">Reference proteome</keyword>
<dbReference type="InterPro" id="IPR036188">
    <property type="entry name" value="FAD/NAD-bd_sf"/>
</dbReference>